<dbReference type="Proteomes" id="UP000654670">
    <property type="component" value="Unassembled WGS sequence"/>
</dbReference>
<dbReference type="RefSeq" id="WP_188801883.1">
    <property type="nucleotide sequence ID" value="NZ_BMOK01000003.1"/>
</dbReference>
<protein>
    <recommendedName>
        <fullName evidence="5">C-di-GMP-binding flagellar brake protein YcgR, contains PilZNR and PilZ domains</fullName>
    </recommendedName>
</protein>
<dbReference type="SUPFAM" id="SSF141371">
    <property type="entry name" value="PilZ domain-like"/>
    <property type="match status" value="1"/>
</dbReference>
<accession>A0A917W0D7</accession>
<evidence type="ECO:0000313" key="3">
    <source>
        <dbReference type="EMBL" id="GGL47013.1"/>
    </source>
</evidence>
<evidence type="ECO:0008006" key="5">
    <source>
        <dbReference type="Google" id="ProtNLM"/>
    </source>
</evidence>
<name>A0A917W0D7_9BACL</name>
<keyword evidence="4" id="KW-1185">Reference proteome</keyword>
<evidence type="ECO:0000259" key="2">
    <source>
        <dbReference type="Pfam" id="PF12945"/>
    </source>
</evidence>
<dbReference type="GO" id="GO:0035438">
    <property type="term" value="F:cyclic-di-GMP binding"/>
    <property type="evidence" value="ECO:0007669"/>
    <property type="project" value="InterPro"/>
</dbReference>
<dbReference type="InterPro" id="IPR009875">
    <property type="entry name" value="PilZ_domain"/>
</dbReference>
<organism evidence="3 4">
    <name type="scientific">Sporolactobacillus putidus</name>
    <dbReference type="NCBI Taxonomy" id="492735"/>
    <lineage>
        <taxon>Bacteria</taxon>
        <taxon>Bacillati</taxon>
        <taxon>Bacillota</taxon>
        <taxon>Bacilli</taxon>
        <taxon>Bacillales</taxon>
        <taxon>Sporolactobacillaceae</taxon>
        <taxon>Sporolactobacillus</taxon>
    </lineage>
</organism>
<feature type="domain" description="Type III secretion system flagellar brake protein YcgR PilZN" evidence="2">
    <location>
        <begin position="5"/>
        <end position="89"/>
    </location>
</feature>
<dbReference type="EMBL" id="BMOK01000003">
    <property type="protein sequence ID" value="GGL47013.1"/>
    <property type="molecule type" value="Genomic_DNA"/>
</dbReference>
<gene>
    <name evidence="3" type="ORF">GCM10007968_08880</name>
</gene>
<feature type="domain" description="PilZ" evidence="1">
    <location>
        <begin position="99"/>
        <end position="209"/>
    </location>
</feature>
<dbReference type="Gene3D" id="2.40.10.220">
    <property type="entry name" value="predicted glycosyltransferase like domains"/>
    <property type="match status" value="1"/>
</dbReference>
<dbReference type="InterPro" id="IPR009926">
    <property type="entry name" value="T3SS_YcgR_PilZN"/>
</dbReference>
<proteinExistence type="predicted"/>
<evidence type="ECO:0000313" key="4">
    <source>
        <dbReference type="Proteomes" id="UP000654670"/>
    </source>
</evidence>
<comment type="caution">
    <text evidence="3">The sequence shown here is derived from an EMBL/GenBank/DDBJ whole genome shotgun (WGS) entry which is preliminary data.</text>
</comment>
<reference evidence="3" key="2">
    <citation type="submission" date="2020-09" db="EMBL/GenBank/DDBJ databases">
        <authorList>
            <person name="Sun Q."/>
            <person name="Ohkuma M."/>
        </authorList>
    </citation>
    <scope>NUCLEOTIDE SEQUENCE</scope>
    <source>
        <strain evidence="3">JCM 15325</strain>
    </source>
</reference>
<dbReference type="Pfam" id="PF12945">
    <property type="entry name" value="PilZNR"/>
    <property type="match status" value="1"/>
</dbReference>
<evidence type="ECO:0000259" key="1">
    <source>
        <dbReference type="Pfam" id="PF07238"/>
    </source>
</evidence>
<reference evidence="3" key="1">
    <citation type="journal article" date="2014" name="Int. J. Syst. Evol. Microbiol.">
        <title>Complete genome sequence of Corynebacterium casei LMG S-19264T (=DSM 44701T), isolated from a smear-ripened cheese.</title>
        <authorList>
            <consortium name="US DOE Joint Genome Institute (JGI-PGF)"/>
            <person name="Walter F."/>
            <person name="Albersmeier A."/>
            <person name="Kalinowski J."/>
            <person name="Ruckert C."/>
        </authorList>
    </citation>
    <scope>NUCLEOTIDE SEQUENCE</scope>
    <source>
        <strain evidence="3">JCM 15325</strain>
    </source>
</reference>
<sequence length="228" mass="26033">MELKAGETLILEHTDSSGPVKRYRCRIADVSQDALTIDYPVDEKSGRTPVFMNGTKFTANYVENGRVYSFKAVFLHRVHGKIPMMLLKFGGEDSLEKIQRRDFVRVDANLDIAIHSVNGGFRPFSTLTSDIGGGGTLIILPEHLEIIEGDEVKIWLCLPMASGENVYLRLKGKVVRIFTDKRTHTDRASIQFMLSGDRERQPIIRFCFEKQLENRKKMIEWTMNHSRG</sequence>
<dbReference type="Pfam" id="PF07238">
    <property type="entry name" value="PilZ"/>
    <property type="match status" value="1"/>
</dbReference>
<dbReference type="AlphaFoldDB" id="A0A917W0D7"/>